<dbReference type="VEuPathDB" id="FungiDB:AB675_11921"/>
<dbReference type="Proteomes" id="UP000038010">
    <property type="component" value="Unassembled WGS sequence"/>
</dbReference>
<evidence type="ECO:0000313" key="2">
    <source>
        <dbReference type="EMBL" id="KPI34966.1"/>
    </source>
</evidence>
<dbReference type="InterPro" id="IPR012338">
    <property type="entry name" value="Beta-lactam/transpept-like"/>
</dbReference>
<reference evidence="2 3" key="1">
    <citation type="submission" date="2015-06" db="EMBL/GenBank/DDBJ databases">
        <title>Draft genome of the ant-associated black yeast Phialophora attae CBS 131958.</title>
        <authorList>
            <person name="Moreno L.F."/>
            <person name="Stielow B.J."/>
            <person name="de Hoog S."/>
            <person name="Vicente V.A."/>
            <person name="Weiss V.A."/>
            <person name="de Vries M."/>
            <person name="Cruz L.M."/>
            <person name="Souza E.M."/>
        </authorList>
    </citation>
    <scope>NUCLEOTIDE SEQUENCE [LARGE SCALE GENOMIC DNA]</scope>
    <source>
        <strain evidence="2 3">CBS 131958</strain>
    </source>
</reference>
<dbReference type="EMBL" id="LFJN01000046">
    <property type="protein sequence ID" value="KPI34966.1"/>
    <property type="molecule type" value="Genomic_DNA"/>
</dbReference>
<dbReference type="GeneID" id="28732691"/>
<organism evidence="2 3">
    <name type="scientific">Cyphellophora attinorum</name>
    <dbReference type="NCBI Taxonomy" id="1664694"/>
    <lineage>
        <taxon>Eukaryota</taxon>
        <taxon>Fungi</taxon>
        <taxon>Dikarya</taxon>
        <taxon>Ascomycota</taxon>
        <taxon>Pezizomycotina</taxon>
        <taxon>Eurotiomycetes</taxon>
        <taxon>Chaetothyriomycetidae</taxon>
        <taxon>Chaetothyriales</taxon>
        <taxon>Cyphellophoraceae</taxon>
        <taxon>Cyphellophora</taxon>
    </lineage>
</organism>
<gene>
    <name evidence="2" type="ORF">AB675_11921</name>
</gene>
<comment type="caution">
    <text evidence="2">The sequence shown here is derived from an EMBL/GenBank/DDBJ whole genome shotgun (WGS) entry which is preliminary data.</text>
</comment>
<dbReference type="InterPro" id="IPR001466">
    <property type="entry name" value="Beta-lactam-related"/>
</dbReference>
<dbReference type="Pfam" id="PF00144">
    <property type="entry name" value="Beta-lactamase"/>
    <property type="match status" value="1"/>
</dbReference>
<dbReference type="PANTHER" id="PTHR43319:SF3">
    <property type="entry name" value="BETA-LACTAMASE-RELATED DOMAIN-CONTAINING PROTEIN"/>
    <property type="match status" value="1"/>
</dbReference>
<dbReference type="Gene3D" id="3.40.710.10">
    <property type="entry name" value="DD-peptidase/beta-lactamase superfamily"/>
    <property type="match status" value="1"/>
</dbReference>
<dbReference type="OrthoDB" id="5946976at2759"/>
<dbReference type="RefSeq" id="XP_017994929.1">
    <property type="nucleotide sequence ID" value="XM_018140811.1"/>
</dbReference>
<accession>A0A0N1H1V8</accession>
<evidence type="ECO:0000313" key="3">
    <source>
        <dbReference type="Proteomes" id="UP000038010"/>
    </source>
</evidence>
<dbReference type="PANTHER" id="PTHR43319">
    <property type="entry name" value="BETA-LACTAMASE-RELATED"/>
    <property type="match status" value="1"/>
</dbReference>
<dbReference type="STRING" id="1664694.A0A0N1H1V8"/>
<proteinExistence type="predicted"/>
<keyword evidence="3" id="KW-1185">Reference proteome</keyword>
<evidence type="ECO:0000259" key="1">
    <source>
        <dbReference type="Pfam" id="PF00144"/>
    </source>
</evidence>
<feature type="domain" description="Beta-lactamase-related" evidence="1">
    <location>
        <begin position="25"/>
        <end position="363"/>
    </location>
</feature>
<dbReference type="SUPFAM" id="SSF56601">
    <property type="entry name" value="beta-lactamase/transpeptidase-like"/>
    <property type="match status" value="1"/>
</dbReference>
<protein>
    <submittedName>
        <fullName evidence="2">Beta-lactamase domain-containing protein 2</fullName>
    </submittedName>
</protein>
<dbReference type="AlphaFoldDB" id="A0A0N1H1V8"/>
<sequence>MAEIQGHYEPAFEKLVDFFRDKFSKDEEVGAAININVNGKDVVDIWAGYTGEDKTTPWSSDTIVNVYSSTKTIAAIAVLLAQERGLLSVDDSVAKHWPEFAQNGKEKVLIRHVMSHNSGLSGWQDPITVEQVCDVPYSTAKLAEQAPWWEPGSGSGYHATTQGHLLGEIVKRASGIPMKQFIAEELSKPLKADFQIGAKEEDWPRIAPVIPPPPRTLDESQLDKNGIMFKSFFNPRTDANFSRMPAWRNADMSAVNGHATAKGLNRILRAVTLSGTSHDDTKLLSPKTVEEIFRIQSETTDHCIGIPVRFGIGFALGGGPSAQVFDYLPQEKMCFWTGWGGSFAICDLHRGVTFTYVMNKMGSGIIGNDRSIEYARMAWQILKQGEATELRECLTILAYPAG</sequence>
<name>A0A0N1H1V8_9EURO</name>
<dbReference type="InterPro" id="IPR052907">
    <property type="entry name" value="Beta-lactamase/esterase"/>
</dbReference>